<dbReference type="GO" id="GO:0005737">
    <property type="term" value="C:cytoplasm"/>
    <property type="evidence" value="ECO:0007669"/>
    <property type="project" value="TreeGrafter"/>
</dbReference>
<dbReference type="GO" id="GO:0007018">
    <property type="term" value="P:microtubule-based movement"/>
    <property type="evidence" value="ECO:0007669"/>
    <property type="project" value="TreeGrafter"/>
</dbReference>
<dbReference type="PANTHER" id="PTHR21255:SF65">
    <property type="entry name" value="TCTEX1 DOMAIN-CONTAINING PROTEIN 2"/>
    <property type="match status" value="1"/>
</dbReference>
<name>A0AAN7PK19_9COLE</name>
<dbReference type="AlphaFoldDB" id="A0AAN7PK19"/>
<sequence length="127" mass="14897">MATSIAVEMPKFMNTYRLESNKPFQVERVEKILKEVLTEALDNLAYDVEKCPNQAKWASGVIRDRIKAEEYDRYKLVIMVTIGEKRYQDMCCVVRFLWDIERDKYALCVQDNLSVFAAALCFGVYYE</sequence>
<organism evidence="2 3">
    <name type="scientific">Aquatica leii</name>
    <dbReference type="NCBI Taxonomy" id="1421715"/>
    <lineage>
        <taxon>Eukaryota</taxon>
        <taxon>Metazoa</taxon>
        <taxon>Ecdysozoa</taxon>
        <taxon>Arthropoda</taxon>
        <taxon>Hexapoda</taxon>
        <taxon>Insecta</taxon>
        <taxon>Pterygota</taxon>
        <taxon>Neoptera</taxon>
        <taxon>Endopterygota</taxon>
        <taxon>Coleoptera</taxon>
        <taxon>Polyphaga</taxon>
        <taxon>Elateriformia</taxon>
        <taxon>Elateroidea</taxon>
        <taxon>Lampyridae</taxon>
        <taxon>Luciolinae</taxon>
        <taxon>Aquatica</taxon>
    </lineage>
</organism>
<accession>A0AAN7PK19</accession>
<dbReference type="InterPro" id="IPR038586">
    <property type="entry name" value="Tctex-1-like_sf"/>
</dbReference>
<dbReference type="Proteomes" id="UP001353858">
    <property type="component" value="Unassembled WGS sequence"/>
</dbReference>
<protein>
    <submittedName>
        <fullName evidence="2">Uncharacterized protein</fullName>
    </submittedName>
</protein>
<evidence type="ECO:0000313" key="2">
    <source>
        <dbReference type="EMBL" id="KAK4884111.1"/>
    </source>
</evidence>
<reference evidence="3" key="1">
    <citation type="submission" date="2023-01" db="EMBL/GenBank/DDBJ databases">
        <title>Key to firefly adult light organ development and bioluminescence: homeobox transcription factors regulate luciferase expression and transportation to peroxisome.</title>
        <authorList>
            <person name="Fu X."/>
        </authorList>
    </citation>
    <scope>NUCLEOTIDE SEQUENCE [LARGE SCALE GENOMIC DNA]</scope>
</reference>
<dbReference type="EMBL" id="JARPUR010000001">
    <property type="protein sequence ID" value="KAK4884111.1"/>
    <property type="molecule type" value="Genomic_DNA"/>
</dbReference>
<evidence type="ECO:0000256" key="1">
    <source>
        <dbReference type="ARBA" id="ARBA00005361"/>
    </source>
</evidence>
<dbReference type="GO" id="GO:0005868">
    <property type="term" value="C:cytoplasmic dynein complex"/>
    <property type="evidence" value="ECO:0007669"/>
    <property type="project" value="TreeGrafter"/>
</dbReference>
<dbReference type="CDD" id="cd21451">
    <property type="entry name" value="DLC-like_TCTEX1D"/>
    <property type="match status" value="1"/>
</dbReference>
<dbReference type="Pfam" id="PF03645">
    <property type="entry name" value="Tctex-1"/>
    <property type="match status" value="1"/>
</dbReference>
<gene>
    <name evidence="2" type="ORF">RN001_000382</name>
</gene>
<keyword evidence="3" id="KW-1185">Reference proteome</keyword>
<evidence type="ECO:0000313" key="3">
    <source>
        <dbReference type="Proteomes" id="UP001353858"/>
    </source>
</evidence>
<dbReference type="Gene3D" id="3.30.1140.40">
    <property type="entry name" value="Tctex-1"/>
    <property type="match status" value="1"/>
</dbReference>
<proteinExistence type="inferred from homology"/>
<dbReference type="PANTHER" id="PTHR21255">
    <property type="entry name" value="T-COMPLEX-ASSOCIATED-TESTIS-EXPRESSED 1/ DYNEIN LIGHT CHAIN"/>
    <property type="match status" value="1"/>
</dbReference>
<comment type="caution">
    <text evidence="2">The sequence shown here is derived from an EMBL/GenBank/DDBJ whole genome shotgun (WGS) entry which is preliminary data.</text>
</comment>
<dbReference type="GO" id="GO:0045505">
    <property type="term" value="F:dynein intermediate chain binding"/>
    <property type="evidence" value="ECO:0007669"/>
    <property type="project" value="TreeGrafter"/>
</dbReference>
<dbReference type="InterPro" id="IPR005334">
    <property type="entry name" value="Tctex-1-like"/>
</dbReference>
<comment type="similarity">
    <text evidence="1">Belongs to the dynein light chain Tctex-type family.</text>
</comment>